<keyword evidence="4 5" id="KW-0539">Nucleus</keyword>
<feature type="compositionally biased region" description="Basic and acidic residues" evidence="6">
    <location>
        <begin position="15"/>
        <end position="29"/>
    </location>
</feature>
<dbReference type="PROSITE" id="PS50118">
    <property type="entry name" value="HMG_BOX_2"/>
    <property type="match status" value="1"/>
</dbReference>
<sequence length="140" mass="15538">MRGPKSNVNVAHKKLNTDTTKKTKVDKTTAKKNKASCKDPGAPKRPPTAFFVFMDEFRKDYKENFPDNKSVSVVAKQGGAKWKSMSDAEKAPYVAMAATKKAEYGNVMKQHNDLNEKEKSTSNSKTSLETTDDLDQEATS</sequence>
<dbReference type="GO" id="GO:0000785">
    <property type="term" value="C:chromatin"/>
    <property type="evidence" value="ECO:0007669"/>
    <property type="project" value="UniProtKB-ARBA"/>
</dbReference>
<keyword evidence="3 5" id="KW-0238">DNA-binding</keyword>
<dbReference type="EMBL" id="JAUHHV010000007">
    <property type="protein sequence ID" value="KAK1416676.1"/>
    <property type="molecule type" value="Genomic_DNA"/>
</dbReference>
<dbReference type="PANTHER" id="PTHR46261">
    <property type="entry name" value="HIGH MOBILITY GROUP B PROTEIN 4-RELATED"/>
    <property type="match status" value="1"/>
</dbReference>
<dbReference type="Gene3D" id="1.10.30.10">
    <property type="entry name" value="High mobility group box domain"/>
    <property type="match status" value="1"/>
</dbReference>
<dbReference type="GO" id="GO:0003677">
    <property type="term" value="F:DNA binding"/>
    <property type="evidence" value="ECO:0007669"/>
    <property type="project" value="UniProtKB-UniRule"/>
</dbReference>
<dbReference type="CDD" id="cd22005">
    <property type="entry name" value="HMG-box_AtHMGB1-like"/>
    <property type="match status" value="1"/>
</dbReference>
<feature type="region of interest" description="Disordered" evidence="6">
    <location>
        <begin position="107"/>
        <end position="140"/>
    </location>
</feature>
<gene>
    <name evidence="8" type="ORF">QVD17_25791</name>
</gene>
<evidence type="ECO:0000256" key="5">
    <source>
        <dbReference type="PROSITE-ProRule" id="PRU00267"/>
    </source>
</evidence>
<name>A0AAD8K830_TARER</name>
<evidence type="ECO:0000313" key="9">
    <source>
        <dbReference type="Proteomes" id="UP001229421"/>
    </source>
</evidence>
<evidence type="ECO:0000259" key="7">
    <source>
        <dbReference type="PROSITE" id="PS50118"/>
    </source>
</evidence>
<feature type="DNA-binding region" description="HMG box" evidence="5">
    <location>
        <begin position="43"/>
        <end position="112"/>
    </location>
</feature>
<dbReference type="InterPro" id="IPR009071">
    <property type="entry name" value="HMG_box_dom"/>
</dbReference>
<dbReference type="PANTHER" id="PTHR46261:SF32">
    <property type="entry name" value="HIGH MOBILITY GROUP B PROTEIN 3-LIKE"/>
    <property type="match status" value="1"/>
</dbReference>
<feature type="compositionally biased region" description="Acidic residues" evidence="6">
    <location>
        <begin position="130"/>
        <end position="140"/>
    </location>
</feature>
<comment type="similarity">
    <text evidence="2">Belongs to the HMGB family.</text>
</comment>
<dbReference type="GO" id="GO:0006325">
    <property type="term" value="P:chromatin organization"/>
    <property type="evidence" value="ECO:0007669"/>
    <property type="project" value="UniProtKB-ARBA"/>
</dbReference>
<feature type="compositionally biased region" description="Basic and acidic residues" evidence="6">
    <location>
        <begin position="110"/>
        <end position="120"/>
    </location>
</feature>
<dbReference type="SUPFAM" id="SSF47095">
    <property type="entry name" value="HMG-box"/>
    <property type="match status" value="1"/>
</dbReference>
<dbReference type="GO" id="GO:0030527">
    <property type="term" value="F:structural constituent of chromatin"/>
    <property type="evidence" value="ECO:0007669"/>
    <property type="project" value="UniProtKB-ARBA"/>
</dbReference>
<evidence type="ECO:0000313" key="8">
    <source>
        <dbReference type="EMBL" id="KAK1416676.1"/>
    </source>
</evidence>
<dbReference type="GO" id="GO:0005634">
    <property type="term" value="C:nucleus"/>
    <property type="evidence" value="ECO:0007669"/>
    <property type="project" value="UniProtKB-SubCell"/>
</dbReference>
<feature type="domain" description="HMG box" evidence="7">
    <location>
        <begin position="43"/>
        <end position="112"/>
    </location>
</feature>
<protein>
    <recommendedName>
        <fullName evidence="7">HMG box domain-containing protein</fullName>
    </recommendedName>
</protein>
<dbReference type="InterPro" id="IPR031061">
    <property type="entry name" value="HMGB_plant"/>
</dbReference>
<dbReference type="AlphaFoldDB" id="A0AAD8K830"/>
<dbReference type="SMART" id="SM00398">
    <property type="entry name" value="HMG"/>
    <property type="match status" value="1"/>
</dbReference>
<accession>A0AAD8K830</accession>
<comment type="caution">
    <text evidence="8">The sequence shown here is derived from an EMBL/GenBank/DDBJ whole genome shotgun (WGS) entry which is preliminary data.</text>
</comment>
<comment type="subcellular location">
    <subcellularLocation>
        <location evidence="1">Nucleus</location>
    </subcellularLocation>
</comment>
<dbReference type="InterPro" id="IPR036910">
    <property type="entry name" value="HMG_box_dom_sf"/>
</dbReference>
<dbReference type="Pfam" id="PF00505">
    <property type="entry name" value="HMG_box"/>
    <property type="match status" value="1"/>
</dbReference>
<evidence type="ECO:0000256" key="3">
    <source>
        <dbReference type="ARBA" id="ARBA00023125"/>
    </source>
</evidence>
<dbReference type="Proteomes" id="UP001229421">
    <property type="component" value="Unassembled WGS sequence"/>
</dbReference>
<evidence type="ECO:0000256" key="1">
    <source>
        <dbReference type="ARBA" id="ARBA00004123"/>
    </source>
</evidence>
<dbReference type="GO" id="GO:0003682">
    <property type="term" value="F:chromatin binding"/>
    <property type="evidence" value="ECO:0007669"/>
    <property type="project" value="UniProtKB-ARBA"/>
</dbReference>
<evidence type="ECO:0000256" key="6">
    <source>
        <dbReference type="SAM" id="MobiDB-lite"/>
    </source>
</evidence>
<feature type="region of interest" description="Disordered" evidence="6">
    <location>
        <begin position="1"/>
        <end position="46"/>
    </location>
</feature>
<evidence type="ECO:0000256" key="4">
    <source>
        <dbReference type="ARBA" id="ARBA00023242"/>
    </source>
</evidence>
<proteinExistence type="inferred from homology"/>
<reference evidence="8" key="1">
    <citation type="journal article" date="2023" name="bioRxiv">
        <title>Improved chromosome-level genome assembly for marigold (Tagetes erecta).</title>
        <authorList>
            <person name="Jiang F."/>
            <person name="Yuan L."/>
            <person name="Wang S."/>
            <person name="Wang H."/>
            <person name="Xu D."/>
            <person name="Wang A."/>
            <person name="Fan W."/>
        </authorList>
    </citation>
    <scope>NUCLEOTIDE SEQUENCE</scope>
    <source>
        <strain evidence="8">WSJ</strain>
        <tissue evidence="8">Leaf</tissue>
    </source>
</reference>
<keyword evidence="9" id="KW-1185">Reference proteome</keyword>
<evidence type="ECO:0000256" key="2">
    <source>
        <dbReference type="ARBA" id="ARBA00008774"/>
    </source>
</evidence>
<organism evidence="8 9">
    <name type="scientific">Tagetes erecta</name>
    <name type="common">African marigold</name>
    <dbReference type="NCBI Taxonomy" id="13708"/>
    <lineage>
        <taxon>Eukaryota</taxon>
        <taxon>Viridiplantae</taxon>
        <taxon>Streptophyta</taxon>
        <taxon>Embryophyta</taxon>
        <taxon>Tracheophyta</taxon>
        <taxon>Spermatophyta</taxon>
        <taxon>Magnoliopsida</taxon>
        <taxon>eudicotyledons</taxon>
        <taxon>Gunneridae</taxon>
        <taxon>Pentapetalae</taxon>
        <taxon>asterids</taxon>
        <taxon>campanulids</taxon>
        <taxon>Asterales</taxon>
        <taxon>Asteraceae</taxon>
        <taxon>Asteroideae</taxon>
        <taxon>Heliantheae alliance</taxon>
        <taxon>Tageteae</taxon>
        <taxon>Tagetes</taxon>
    </lineage>
</organism>